<organism evidence="1 2">
    <name type="scientific">Willisornis vidua</name>
    <name type="common">Xingu scale-backed antbird</name>
    <dbReference type="NCBI Taxonomy" id="1566151"/>
    <lineage>
        <taxon>Eukaryota</taxon>
        <taxon>Metazoa</taxon>
        <taxon>Chordata</taxon>
        <taxon>Craniata</taxon>
        <taxon>Vertebrata</taxon>
        <taxon>Euteleostomi</taxon>
        <taxon>Archelosauria</taxon>
        <taxon>Archosauria</taxon>
        <taxon>Dinosauria</taxon>
        <taxon>Saurischia</taxon>
        <taxon>Theropoda</taxon>
        <taxon>Coelurosauria</taxon>
        <taxon>Aves</taxon>
        <taxon>Neognathae</taxon>
        <taxon>Neoaves</taxon>
        <taxon>Telluraves</taxon>
        <taxon>Australaves</taxon>
        <taxon>Passeriformes</taxon>
        <taxon>Thamnophilidae</taxon>
        <taxon>Willisornis</taxon>
    </lineage>
</organism>
<evidence type="ECO:0000313" key="1">
    <source>
        <dbReference type="EMBL" id="KAJ7412822.1"/>
    </source>
</evidence>
<comment type="caution">
    <text evidence="1">The sequence shown here is derived from an EMBL/GenBank/DDBJ whole genome shotgun (WGS) entry which is preliminary data.</text>
</comment>
<dbReference type="EMBL" id="WHWB01034197">
    <property type="protein sequence ID" value="KAJ7412822.1"/>
    <property type="molecule type" value="Genomic_DNA"/>
</dbReference>
<dbReference type="Proteomes" id="UP001145742">
    <property type="component" value="Unassembled WGS sequence"/>
</dbReference>
<dbReference type="PANTHER" id="PTHR33332">
    <property type="entry name" value="REVERSE TRANSCRIPTASE DOMAIN-CONTAINING PROTEIN"/>
    <property type="match status" value="1"/>
</dbReference>
<reference evidence="1" key="1">
    <citation type="submission" date="2019-10" db="EMBL/GenBank/DDBJ databases">
        <authorList>
            <person name="Soares A.E.R."/>
            <person name="Aleixo A."/>
            <person name="Schneider P."/>
            <person name="Miyaki C.Y."/>
            <person name="Schneider M.P."/>
            <person name="Mello C."/>
            <person name="Vasconcelos A.T.R."/>
        </authorList>
    </citation>
    <scope>NUCLEOTIDE SEQUENCE</scope>
    <source>
        <tissue evidence="1">Muscle</tissue>
    </source>
</reference>
<evidence type="ECO:0000313" key="2">
    <source>
        <dbReference type="Proteomes" id="UP001145742"/>
    </source>
</evidence>
<protein>
    <submittedName>
        <fullName evidence="1">RNA-directed DNA polymerase from mobile element jockey-like protein</fullName>
    </submittedName>
</protein>
<name>A0ABQ9D5X6_9PASS</name>
<accession>A0ABQ9D5X6</accession>
<proteinExistence type="predicted"/>
<gene>
    <name evidence="1" type="ORF">WISP_94576</name>
</gene>
<sequence>MSLASNEMHPRVLREPADVVAKPVSMIFEKSWHLVTWKRETLDPSLKKDRKEDPGNYQPLSLTSVPGKVMVQILLEALLRPMENRKVVQDNQHGCSKGKSCPTHYFCDGVDPSMDKGRAMDDIYLNFSKTFDMVSHNILLSKLERRI</sequence>
<keyword evidence="2" id="KW-1185">Reference proteome</keyword>